<dbReference type="GO" id="GO:0033698">
    <property type="term" value="C:Rpd3L complex"/>
    <property type="evidence" value="ECO:0007669"/>
    <property type="project" value="UniProtKB-ARBA"/>
</dbReference>
<keyword evidence="9" id="KW-1185">Reference proteome</keyword>
<feature type="region of interest" description="Disordered" evidence="6">
    <location>
        <begin position="453"/>
        <end position="479"/>
    </location>
</feature>
<dbReference type="Pfam" id="PF02671">
    <property type="entry name" value="PAH"/>
    <property type="match status" value="2"/>
</dbReference>
<dbReference type="Pfam" id="PF08295">
    <property type="entry name" value="Sin3_corepress"/>
    <property type="match status" value="1"/>
</dbReference>
<keyword evidence="2" id="KW-0678">Repressor</keyword>
<gene>
    <name evidence="8" type="ORF">CONCODRAFT_17336</name>
</gene>
<organism evidence="8 9">
    <name type="scientific">Conidiobolus coronatus (strain ATCC 28846 / CBS 209.66 / NRRL 28638)</name>
    <name type="common">Delacroixia coronata</name>
    <dbReference type="NCBI Taxonomy" id="796925"/>
    <lineage>
        <taxon>Eukaryota</taxon>
        <taxon>Fungi</taxon>
        <taxon>Fungi incertae sedis</taxon>
        <taxon>Zoopagomycota</taxon>
        <taxon>Entomophthoromycotina</taxon>
        <taxon>Entomophthoromycetes</taxon>
        <taxon>Entomophthorales</taxon>
        <taxon>Ancylistaceae</taxon>
        <taxon>Conidiobolus</taxon>
    </lineage>
</organism>
<dbReference type="GO" id="GO:0003714">
    <property type="term" value="F:transcription corepressor activity"/>
    <property type="evidence" value="ECO:0007669"/>
    <property type="project" value="InterPro"/>
</dbReference>
<dbReference type="EMBL" id="KQ964492">
    <property type="protein sequence ID" value="KXN70797.1"/>
    <property type="molecule type" value="Genomic_DNA"/>
</dbReference>
<dbReference type="PANTHER" id="PTHR12346:SF0">
    <property type="entry name" value="SIN3A, ISOFORM G"/>
    <property type="match status" value="1"/>
</dbReference>
<dbReference type="InterPro" id="IPR031693">
    <property type="entry name" value="Sin3_C"/>
</dbReference>
<feature type="compositionally biased region" description="Pro residues" evidence="6">
    <location>
        <begin position="99"/>
        <end position="111"/>
    </location>
</feature>
<evidence type="ECO:0000313" key="8">
    <source>
        <dbReference type="EMBL" id="KXN70797.1"/>
    </source>
</evidence>
<feature type="region of interest" description="Disordered" evidence="6">
    <location>
        <begin position="1157"/>
        <end position="1245"/>
    </location>
</feature>
<dbReference type="AlphaFoldDB" id="A0A137P6Z9"/>
<keyword evidence="4 5" id="KW-0539">Nucleus</keyword>
<dbReference type="SUPFAM" id="SSF47762">
    <property type="entry name" value="PAH2 domain"/>
    <property type="match status" value="2"/>
</dbReference>
<evidence type="ECO:0000313" key="9">
    <source>
        <dbReference type="Proteomes" id="UP000070444"/>
    </source>
</evidence>
<keyword evidence="3" id="KW-0677">Repeat</keyword>
<feature type="compositionally biased region" description="Pro residues" evidence="6">
    <location>
        <begin position="273"/>
        <end position="286"/>
    </location>
</feature>
<reference evidence="8 9" key="1">
    <citation type="journal article" date="2015" name="Genome Biol. Evol.">
        <title>Phylogenomic analyses indicate that early fungi evolved digesting cell walls of algal ancestors of land plants.</title>
        <authorList>
            <person name="Chang Y."/>
            <person name="Wang S."/>
            <person name="Sekimoto S."/>
            <person name="Aerts A.L."/>
            <person name="Choi C."/>
            <person name="Clum A."/>
            <person name="LaButti K.M."/>
            <person name="Lindquist E.A."/>
            <person name="Yee Ngan C."/>
            <person name="Ohm R.A."/>
            <person name="Salamov A.A."/>
            <person name="Grigoriev I.V."/>
            <person name="Spatafora J.W."/>
            <person name="Berbee M.L."/>
        </authorList>
    </citation>
    <scope>NUCLEOTIDE SEQUENCE [LARGE SCALE GENOMIC DNA]</scope>
    <source>
        <strain evidence="8 9">NRRL 28638</strain>
    </source>
</reference>
<dbReference type="Pfam" id="PF16879">
    <property type="entry name" value="Sin3a_C"/>
    <property type="match status" value="1"/>
</dbReference>
<dbReference type="STRING" id="796925.A0A137P6Z9"/>
<feature type="region of interest" description="Disordered" evidence="6">
    <location>
        <begin position="1"/>
        <end position="121"/>
    </location>
</feature>
<sequence length="1245" mass="141909">MSQQERWTSSNRHEPPPYPQDIPTHPIESNVDLPNSTSSYPTLPPIGIPPRSSLPYNALPPLHQPILASTARHIPPPAHQPHHQPRLPSISRTTDPAIRLPPPPPPPPPAAPQQHAHPSNPLNVQDALRYMDLVKATFSDDSDVYNRFLDTMREFKANGINTRQVIDTVSSLFIDYPDLLTGFNTFLPPGFHIRVVPGVGHTGRNRVQIITPNGTTVPQPLQPAQLSSLLTNHAYHSQGYPPLPQTAPHLPPNPPIFQPILGTGAGSSEPIRHQPPPPPPPPPPPADVDFHDAINYVNEIKNHYSQRPEVYRSFLDILHSYQREQHTIDEVYDQLRGLFQDAPHLLQGFQMFLPTISGTSAPSIHDHRVAAPPRVPAYPTSSQMTPPVLPSTSVRQPVHATGPTIDTRLPPVGTFPVTASQETAPSLPAHVTPKSTVTKTTTLVRNLEHDVLPSHTKQQRPTKVSLKQETQPSNPISPAPSIEYIDQAQSLVTENDSFVLFNVQKHLQKTGEFENFIKVLDLFQLGCIDIELALQWVRPLFYKKSKLFEALCLVYNQSVPKQIPTRSILDLYAKPVHVFEDVSPSYKRLPKYLRNFASSGKTDLCHEVLNTVYVCPAKETRDLYRSTPPPKNDAEAKLEDLEERRYYFDTEIQCLSYVIKILTPISHQISSLPSDQLPKFRLAQAIGDRSISLIRKAIKSIYGVENFSQTMKAIDLTPRLALPRIIQRMKEKEHDWRVAAKEYELAHMRADAYFYPLSLDRQSSRFKPYDLKHTNRTSFVQEIKQAYNERSHVRESERANSVKYQIESTLENPKIHSDVGKLFFIHLQTSEKLEHGQKLKAVEFFKILFGSLFNIKPFEDIDINSDEQIPAKSCKNVNGDLTNKDQTVNSKPSSVNKPNPTLRQNLNFVPDNVHGIFADSTIYTIIRLYNLVYDRLKLIYSIALAKKYPSEPGPIRKLNQILDGGNTNKTIENYYETFLNRVQLWLEDQTPTNEFEFDMRNLLGPEIYVIFTLKSVFNFMIKYIQRAMKTKSSESLFFLFASQISTNRPFSVLDWWVYQLKSDLIAKGDKELIWIRYGNKSNHLGYKLIHDRDEFILNNILTCPEKSVTQIKNWVANEIKFKNIPFSVTEGEEKDSNLQSNSNVQQHLPFLMRNLSNTGSRKRSCTESDLKLNDQPHPKEEVLVERQNTNSTKTNEDSRKKRKVRWQGWVNAEERFENQDPLASIKESDIAEPKQSTTTIEQSKE</sequence>
<dbReference type="GO" id="GO:0000122">
    <property type="term" value="P:negative regulation of transcription by RNA polymerase II"/>
    <property type="evidence" value="ECO:0007669"/>
    <property type="project" value="TreeGrafter"/>
</dbReference>
<feature type="compositionally biased region" description="Basic and acidic residues" evidence="6">
    <location>
        <begin position="1164"/>
        <end position="1184"/>
    </location>
</feature>
<evidence type="ECO:0000256" key="1">
    <source>
        <dbReference type="ARBA" id="ARBA00004123"/>
    </source>
</evidence>
<dbReference type="FunFam" id="1.20.1160.11:FF:000003">
    <property type="entry name" value="Paired amphipathic helix SIN3-like protein"/>
    <property type="match status" value="1"/>
</dbReference>
<protein>
    <recommendedName>
        <fullName evidence="7">Histone deacetylase interacting domain-containing protein</fullName>
    </recommendedName>
</protein>
<feature type="region of interest" description="Disordered" evidence="6">
    <location>
        <begin position="874"/>
        <end position="899"/>
    </location>
</feature>
<evidence type="ECO:0000256" key="6">
    <source>
        <dbReference type="SAM" id="MobiDB-lite"/>
    </source>
</evidence>
<feature type="domain" description="Histone deacetylase interacting" evidence="7">
    <location>
        <begin position="578"/>
        <end position="679"/>
    </location>
</feature>
<evidence type="ECO:0000256" key="4">
    <source>
        <dbReference type="ARBA" id="ARBA00023242"/>
    </source>
</evidence>
<dbReference type="Proteomes" id="UP000070444">
    <property type="component" value="Unassembled WGS sequence"/>
</dbReference>
<feature type="compositionally biased region" description="Polar residues" evidence="6">
    <location>
        <begin position="455"/>
        <end position="476"/>
    </location>
</feature>
<dbReference type="OrthoDB" id="10265969at2759"/>
<dbReference type="FunFam" id="1.20.1160.11:FF:000001">
    <property type="entry name" value="Paired amphipathic helix protein Sin3"/>
    <property type="match status" value="1"/>
</dbReference>
<feature type="compositionally biased region" description="Polar residues" evidence="6">
    <location>
        <begin position="1"/>
        <end position="10"/>
    </location>
</feature>
<accession>A0A137P6Z9</accession>
<dbReference type="PANTHER" id="PTHR12346">
    <property type="entry name" value="SIN3B-RELATED"/>
    <property type="match status" value="1"/>
</dbReference>
<evidence type="ECO:0000259" key="7">
    <source>
        <dbReference type="SMART" id="SM00761"/>
    </source>
</evidence>
<evidence type="ECO:0000256" key="5">
    <source>
        <dbReference type="PROSITE-ProRule" id="PRU00810"/>
    </source>
</evidence>
<dbReference type="OMA" id="MCEEVIK"/>
<name>A0A137P6Z9_CONC2</name>
<dbReference type="InterPro" id="IPR003822">
    <property type="entry name" value="PAH"/>
</dbReference>
<feature type="compositionally biased region" description="Polar residues" evidence="6">
    <location>
        <begin position="875"/>
        <end position="899"/>
    </location>
</feature>
<dbReference type="InterPro" id="IPR036600">
    <property type="entry name" value="PAH_sf"/>
</dbReference>
<comment type="subcellular location">
    <subcellularLocation>
        <location evidence="1 5">Nucleus</location>
    </subcellularLocation>
</comment>
<proteinExistence type="predicted"/>
<dbReference type="InterPro" id="IPR039774">
    <property type="entry name" value="Sin3-like"/>
</dbReference>
<dbReference type="GO" id="GO:0010628">
    <property type="term" value="P:positive regulation of gene expression"/>
    <property type="evidence" value="ECO:0007669"/>
    <property type="project" value="UniProtKB-ARBA"/>
</dbReference>
<dbReference type="InterPro" id="IPR013194">
    <property type="entry name" value="HDAC_interact_dom"/>
</dbReference>
<feature type="compositionally biased region" description="Polar residues" evidence="6">
    <location>
        <begin position="32"/>
        <end position="41"/>
    </location>
</feature>
<feature type="compositionally biased region" description="Polar residues" evidence="6">
    <location>
        <begin position="1234"/>
        <end position="1245"/>
    </location>
</feature>
<dbReference type="Gene3D" id="1.20.1160.11">
    <property type="entry name" value="Paired amphipathic helix"/>
    <property type="match status" value="2"/>
</dbReference>
<dbReference type="PROSITE" id="PS51477">
    <property type="entry name" value="PAH"/>
    <property type="match status" value="2"/>
</dbReference>
<evidence type="ECO:0000256" key="3">
    <source>
        <dbReference type="ARBA" id="ARBA00022737"/>
    </source>
</evidence>
<feature type="region of interest" description="Disordered" evidence="6">
    <location>
        <begin position="252"/>
        <end position="287"/>
    </location>
</feature>
<dbReference type="SMART" id="SM00761">
    <property type="entry name" value="HDAC_interact"/>
    <property type="match status" value="1"/>
</dbReference>
<evidence type="ECO:0000256" key="2">
    <source>
        <dbReference type="ARBA" id="ARBA00022491"/>
    </source>
</evidence>